<evidence type="ECO:0000256" key="2">
    <source>
        <dbReference type="ARBA" id="ARBA00022448"/>
    </source>
</evidence>
<evidence type="ECO:0000256" key="11">
    <source>
        <dbReference type="RuleBase" id="RU361221"/>
    </source>
</evidence>
<dbReference type="SUPFAM" id="SSF81340">
    <property type="entry name" value="Clc chloride channel"/>
    <property type="match status" value="1"/>
</dbReference>
<proteinExistence type="inferred from homology"/>
<evidence type="ECO:0000256" key="12">
    <source>
        <dbReference type="SAM" id="MobiDB-lite"/>
    </source>
</evidence>
<evidence type="ECO:0000256" key="9">
    <source>
        <dbReference type="ARBA" id="ARBA00023214"/>
    </source>
</evidence>
<keyword evidence="3 11" id="KW-0812">Transmembrane</keyword>
<dbReference type="InterPro" id="IPR001807">
    <property type="entry name" value="ClC"/>
</dbReference>
<dbReference type="InterPro" id="IPR014743">
    <property type="entry name" value="Cl-channel_core"/>
</dbReference>
<dbReference type="PROSITE" id="PS51371">
    <property type="entry name" value="CBS"/>
    <property type="match status" value="2"/>
</dbReference>
<feature type="transmembrane region" description="Helical" evidence="11">
    <location>
        <begin position="408"/>
        <end position="433"/>
    </location>
</feature>
<dbReference type="Pfam" id="PF00571">
    <property type="entry name" value="CBS"/>
    <property type="match status" value="2"/>
</dbReference>
<dbReference type="Gene3D" id="3.10.580.10">
    <property type="entry name" value="CBS-domain"/>
    <property type="match status" value="1"/>
</dbReference>
<keyword evidence="5 11" id="KW-1133">Transmembrane helix</keyword>
<feature type="region of interest" description="Disordered" evidence="12">
    <location>
        <begin position="646"/>
        <end position="684"/>
    </location>
</feature>
<dbReference type="InterPro" id="IPR000644">
    <property type="entry name" value="CBS_dom"/>
</dbReference>
<evidence type="ECO:0000256" key="3">
    <source>
        <dbReference type="ARBA" id="ARBA00022692"/>
    </source>
</evidence>
<dbReference type="EMBL" id="CAACVS010000460">
    <property type="protein sequence ID" value="VEU42657.1"/>
    <property type="molecule type" value="Genomic_DNA"/>
</dbReference>
<keyword evidence="7 10" id="KW-0129">CBS domain</keyword>
<feature type="transmembrane region" description="Helical" evidence="11">
    <location>
        <begin position="159"/>
        <end position="183"/>
    </location>
</feature>
<dbReference type="InterPro" id="IPR046342">
    <property type="entry name" value="CBS_dom_sf"/>
</dbReference>
<keyword evidence="4" id="KW-0677">Repeat</keyword>
<dbReference type="GO" id="GO:0016020">
    <property type="term" value="C:membrane"/>
    <property type="evidence" value="ECO:0007669"/>
    <property type="project" value="UniProtKB-SubCell"/>
</dbReference>
<keyword evidence="9 11" id="KW-0868">Chloride</keyword>
<evidence type="ECO:0000256" key="6">
    <source>
        <dbReference type="ARBA" id="ARBA00023065"/>
    </source>
</evidence>
<feature type="compositionally biased region" description="Basic and acidic residues" evidence="12">
    <location>
        <begin position="669"/>
        <end position="679"/>
    </location>
</feature>
<sequence length="808" mass="87838">MVENTPARNKPQADAAAALCLYWPGSPEAVGSGIPEVKAYLNGIRVKNFNNWKLLVAKMAGSVLSIGSSMAVGMEGPLVMIGAFAGATLAHCGTSLSLLVLKIKGLKNRWEHGRKGSNAGLAAHVHSIEEESDPILHWLWVKATSDLSYFANDAERRKLITIGAACGFAASFGAPIGGMLFIMDDISTFFDQGMFLRILVANSVGTFCLAYYRGNLSDYGAISFGSYNGEDDNSIRQRFFEIPFWIIMGIGGGILGGGFCKAFGDVKRRSAKQFKTKGMKMLRVSYISLINSVVMFLLPTMGWVCHDLPTAAAEQQFFCQEGETNQMASIFFGSRGKAIVRILSDPDQFYASTLAIVGSVFFVLMLYTNTTSIPSGLFTPIVISGASFGGAYGVFLKEYVDNNIDASSFALMGVGSIMAGIQRSTVSTCVILVEGTGQMRILLPVMIVVVISNYVAHLIHEDGIYEVLMKRKGYPYLSHDKDDRYDVFSVGDIMSSSPVTLREKEQAVRLVEILRKTTHNGFPVVDENGVFKGLVRRKQIVALIEFGIFEEDGPARGDTTKPKGNSKGLMNFAYVIKDDRFEDVTEEVDDEEQNKSSKWKLVKAALKMTSALKSSNRKRRLADDLTMPIVDVSLLDNCDLLHETDSDAGIDGGGDDIESDDEDGSQAEAKVDAKDKDESADGYLGTANRGSISITSESAAEDSIYFSSSMRAAPMMGHARVGRNRRTNVLVISWLNPDNKYDVVDLASVMNRGAFSVPVDFPVSKAYDLFTLLGLRWIVVLGGPHGGSVVGILTRESFLRFGNSISAA</sequence>
<feature type="domain" description="CBS" evidence="13">
    <location>
        <begin position="750"/>
        <end position="808"/>
    </location>
</feature>
<feature type="compositionally biased region" description="Acidic residues" evidence="12">
    <location>
        <begin position="653"/>
        <end position="665"/>
    </location>
</feature>
<dbReference type="SUPFAM" id="SSF54631">
    <property type="entry name" value="CBS-domain pair"/>
    <property type="match status" value="1"/>
</dbReference>
<feature type="domain" description="CBS" evidence="13">
    <location>
        <begin position="494"/>
        <end position="551"/>
    </location>
</feature>
<keyword evidence="2 11" id="KW-0813">Transport</keyword>
<keyword evidence="8 11" id="KW-0472">Membrane</keyword>
<evidence type="ECO:0000259" key="13">
    <source>
        <dbReference type="PROSITE" id="PS51371"/>
    </source>
</evidence>
<gene>
    <name evidence="14" type="ORF">PSNMU_V1.4_AUG-EV-PASAV3_0095780</name>
</gene>
<name>A0A448ZKU3_9STRA</name>
<feature type="transmembrane region" description="Helical" evidence="11">
    <location>
        <begin position="375"/>
        <end position="396"/>
    </location>
</feature>
<dbReference type="InterPro" id="IPR051280">
    <property type="entry name" value="Cl-channel/antiporter"/>
</dbReference>
<feature type="transmembrane region" description="Helical" evidence="11">
    <location>
        <begin position="242"/>
        <end position="263"/>
    </location>
</feature>
<dbReference type="AlphaFoldDB" id="A0A448ZKU3"/>
<evidence type="ECO:0000313" key="14">
    <source>
        <dbReference type="EMBL" id="VEU42657.1"/>
    </source>
</evidence>
<protein>
    <recommendedName>
        <fullName evidence="11">Chloride channel protein</fullName>
    </recommendedName>
</protein>
<dbReference type="Proteomes" id="UP000291116">
    <property type="component" value="Unassembled WGS sequence"/>
</dbReference>
<dbReference type="PRINTS" id="PR00762">
    <property type="entry name" value="CLCHANNEL"/>
</dbReference>
<evidence type="ECO:0000256" key="4">
    <source>
        <dbReference type="ARBA" id="ARBA00022737"/>
    </source>
</evidence>
<feature type="transmembrane region" description="Helical" evidence="11">
    <location>
        <begin position="440"/>
        <end position="459"/>
    </location>
</feature>
<reference evidence="14 15" key="1">
    <citation type="submission" date="2019-01" db="EMBL/GenBank/DDBJ databases">
        <authorList>
            <person name="Ferrante I. M."/>
        </authorList>
    </citation>
    <scope>NUCLEOTIDE SEQUENCE [LARGE SCALE GENOMIC DNA]</scope>
    <source>
        <strain evidence="14 15">B856</strain>
    </source>
</reference>
<feature type="transmembrane region" description="Helical" evidence="11">
    <location>
        <begin position="54"/>
        <end position="72"/>
    </location>
</feature>
<feature type="transmembrane region" description="Helical" evidence="11">
    <location>
        <begin position="349"/>
        <end position="368"/>
    </location>
</feature>
<feature type="transmembrane region" description="Helical" evidence="11">
    <location>
        <begin position="78"/>
        <end position="101"/>
    </location>
</feature>
<dbReference type="SMART" id="SM00116">
    <property type="entry name" value="CBS"/>
    <property type="match status" value="1"/>
</dbReference>
<dbReference type="Gene3D" id="1.10.3080.10">
    <property type="entry name" value="Clc chloride channel"/>
    <property type="match status" value="1"/>
</dbReference>
<feature type="transmembrane region" description="Helical" evidence="11">
    <location>
        <begin position="284"/>
        <end position="304"/>
    </location>
</feature>
<comment type="similarity">
    <text evidence="11">Belongs to the chloride channel (TC 2.A.49) family.</text>
</comment>
<evidence type="ECO:0000256" key="1">
    <source>
        <dbReference type="ARBA" id="ARBA00004141"/>
    </source>
</evidence>
<organism evidence="14 15">
    <name type="scientific">Pseudo-nitzschia multistriata</name>
    <dbReference type="NCBI Taxonomy" id="183589"/>
    <lineage>
        <taxon>Eukaryota</taxon>
        <taxon>Sar</taxon>
        <taxon>Stramenopiles</taxon>
        <taxon>Ochrophyta</taxon>
        <taxon>Bacillariophyta</taxon>
        <taxon>Bacillariophyceae</taxon>
        <taxon>Bacillariophycidae</taxon>
        <taxon>Bacillariales</taxon>
        <taxon>Bacillariaceae</taxon>
        <taxon>Pseudo-nitzschia</taxon>
    </lineage>
</organism>
<comment type="caution">
    <text evidence="11">Lacks conserved residue(s) required for the propagation of feature annotation.</text>
</comment>
<dbReference type="PANTHER" id="PTHR11689:SF161">
    <property type="entry name" value="CHLORIDE CHANNEL PROTEIN"/>
    <property type="match status" value="1"/>
</dbReference>
<comment type="subcellular location">
    <subcellularLocation>
        <location evidence="1 11">Membrane</location>
        <topology evidence="1 11">Multi-pass membrane protein</topology>
    </subcellularLocation>
</comment>
<keyword evidence="15" id="KW-1185">Reference proteome</keyword>
<evidence type="ECO:0000313" key="15">
    <source>
        <dbReference type="Proteomes" id="UP000291116"/>
    </source>
</evidence>
<accession>A0A448ZKU3</accession>
<evidence type="ECO:0000256" key="5">
    <source>
        <dbReference type="ARBA" id="ARBA00022989"/>
    </source>
</evidence>
<dbReference type="Pfam" id="PF00654">
    <property type="entry name" value="Voltage_CLC"/>
    <property type="match status" value="1"/>
</dbReference>
<dbReference type="GO" id="GO:0005254">
    <property type="term" value="F:chloride channel activity"/>
    <property type="evidence" value="ECO:0007669"/>
    <property type="project" value="UniProtKB-UniRule"/>
</dbReference>
<evidence type="ECO:0000256" key="7">
    <source>
        <dbReference type="ARBA" id="ARBA00023122"/>
    </source>
</evidence>
<dbReference type="PANTHER" id="PTHR11689">
    <property type="entry name" value="CHLORIDE CHANNEL PROTEIN CLC FAMILY MEMBER"/>
    <property type="match status" value="1"/>
</dbReference>
<evidence type="ECO:0000256" key="10">
    <source>
        <dbReference type="PROSITE-ProRule" id="PRU00703"/>
    </source>
</evidence>
<dbReference type="OrthoDB" id="428525at2759"/>
<evidence type="ECO:0000256" key="8">
    <source>
        <dbReference type="ARBA" id="ARBA00023136"/>
    </source>
</evidence>
<keyword evidence="6 11" id="KW-0406">Ion transport</keyword>